<proteinExistence type="evidence at transcript level"/>
<dbReference type="AlphaFoldDB" id="A4VCK8"/>
<feature type="compositionally biased region" description="Low complexity" evidence="1">
    <location>
        <begin position="48"/>
        <end position="60"/>
    </location>
</feature>
<organism evidence="2">
    <name type="scientific">Drosophila melanogaster</name>
    <name type="common">Fruit fly</name>
    <dbReference type="NCBI Taxonomy" id="7227"/>
    <lineage>
        <taxon>Eukaryota</taxon>
        <taxon>Metazoa</taxon>
        <taxon>Ecdysozoa</taxon>
        <taxon>Arthropoda</taxon>
        <taxon>Hexapoda</taxon>
        <taxon>Insecta</taxon>
        <taxon>Pterygota</taxon>
        <taxon>Neoptera</taxon>
        <taxon>Endopterygota</taxon>
        <taxon>Diptera</taxon>
        <taxon>Brachycera</taxon>
        <taxon>Muscomorpha</taxon>
        <taxon>Ephydroidea</taxon>
        <taxon>Drosophilidae</taxon>
        <taxon>Drosophila</taxon>
        <taxon>Sophophora</taxon>
    </lineage>
</organism>
<name>A4VCK8_DROME</name>
<evidence type="ECO:0000313" key="2">
    <source>
        <dbReference type="EMBL" id="ABP87891.1"/>
    </source>
</evidence>
<feature type="region of interest" description="Disordered" evidence="1">
    <location>
        <begin position="40"/>
        <end position="60"/>
    </location>
</feature>
<accession>A4VCK8</accession>
<dbReference type="EMBL" id="BT030449">
    <property type="protein sequence ID" value="ABP87891.1"/>
    <property type="molecule type" value="mRNA"/>
</dbReference>
<sequence>MCLLPGRFFWSAFIVTMVGYPQRSKLDPRGICSTSPWWRMPPGKRPFRSSSRTPSTIPQG</sequence>
<reference evidence="2" key="1">
    <citation type="submission" date="2007-04" db="EMBL/GenBank/DDBJ databases">
        <authorList>
            <person name="Stapleton M."/>
            <person name="Carlson J."/>
            <person name="Frise E."/>
            <person name="Kapadia B."/>
            <person name="Park S."/>
            <person name="Wan K."/>
            <person name="Yu C."/>
            <person name="Celniker S."/>
        </authorList>
    </citation>
    <scope>NUCLEOTIDE SEQUENCE</scope>
</reference>
<evidence type="ECO:0000256" key="1">
    <source>
        <dbReference type="SAM" id="MobiDB-lite"/>
    </source>
</evidence>
<protein>
    <submittedName>
        <fullName evidence="2">IP16813p</fullName>
    </submittedName>
</protein>